<sequence length="260" mass="28481">MDVIFPVVAIIIGLIIKLANDKSKAAKHGNEARPPSARVQRLMERIQAQQATSQPTPLQGQFTQPAQTFPAPQNVPVAQPFMPPSAPPMQPVPPPPANFLPPSTWVPSYGPPPARPMPAHRPPQNKLPTPTNDLDNRIRKLMSAGNEVGAVRVLCDERDMNIIEAQAYARSLVAPPRPNTKKNPDTNAPSTSSTSNSTEPRVDEETRYVGSAAFAESIFDTDRDENVWASGWTEPVETDDRTDITELWETVRNSGRPTTT</sequence>
<organism evidence="2 3">
    <name type="scientific">Kribbella caucasensis</name>
    <dbReference type="NCBI Taxonomy" id="2512215"/>
    <lineage>
        <taxon>Bacteria</taxon>
        <taxon>Bacillati</taxon>
        <taxon>Actinomycetota</taxon>
        <taxon>Actinomycetes</taxon>
        <taxon>Propionibacteriales</taxon>
        <taxon>Kribbellaceae</taxon>
        <taxon>Kribbella</taxon>
    </lineage>
</organism>
<dbReference type="AlphaFoldDB" id="A0A4R6KGJ9"/>
<dbReference type="OrthoDB" id="3828528at2"/>
<evidence type="ECO:0000313" key="2">
    <source>
        <dbReference type="EMBL" id="TDO48579.1"/>
    </source>
</evidence>
<dbReference type="RefSeq" id="WP_133800992.1">
    <property type="nucleotide sequence ID" value="NZ_SNWQ01000007.1"/>
</dbReference>
<accession>A0A4R6KGJ9</accession>
<comment type="caution">
    <text evidence="2">The sequence shown here is derived from an EMBL/GenBank/DDBJ whole genome shotgun (WGS) entry which is preliminary data.</text>
</comment>
<keyword evidence="3" id="KW-1185">Reference proteome</keyword>
<feature type="region of interest" description="Disordered" evidence="1">
    <location>
        <begin position="47"/>
        <end position="68"/>
    </location>
</feature>
<reference evidence="2 3" key="1">
    <citation type="submission" date="2019-03" db="EMBL/GenBank/DDBJ databases">
        <title>Genomic Encyclopedia of Type Strains, Phase III (KMG-III): the genomes of soil and plant-associated and newly described type strains.</title>
        <authorList>
            <person name="Whitman W."/>
        </authorList>
    </citation>
    <scope>NUCLEOTIDE SEQUENCE [LARGE SCALE GENOMIC DNA]</scope>
    <source>
        <strain evidence="2 3">VKM Ac-2527</strain>
    </source>
</reference>
<dbReference type="Proteomes" id="UP000295388">
    <property type="component" value="Unassembled WGS sequence"/>
</dbReference>
<feature type="compositionally biased region" description="Pro residues" evidence="1">
    <location>
        <begin position="109"/>
        <end position="121"/>
    </location>
</feature>
<evidence type="ECO:0000313" key="3">
    <source>
        <dbReference type="Proteomes" id="UP000295388"/>
    </source>
</evidence>
<proteinExistence type="predicted"/>
<dbReference type="EMBL" id="SNWQ01000007">
    <property type="protein sequence ID" value="TDO48579.1"/>
    <property type="molecule type" value="Genomic_DNA"/>
</dbReference>
<feature type="region of interest" description="Disordered" evidence="1">
    <location>
        <begin position="108"/>
        <end position="132"/>
    </location>
</feature>
<name>A0A4R6KGJ9_9ACTN</name>
<protein>
    <submittedName>
        <fullName evidence="2">Uncharacterized protein</fullName>
    </submittedName>
</protein>
<evidence type="ECO:0000256" key="1">
    <source>
        <dbReference type="SAM" id="MobiDB-lite"/>
    </source>
</evidence>
<feature type="region of interest" description="Disordered" evidence="1">
    <location>
        <begin position="173"/>
        <end position="209"/>
    </location>
</feature>
<gene>
    <name evidence="2" type="ORF">EV643_107208</name>
</gene>